<dbReference type="Proteomes" id="UP000680038">
    <property type="component" value="Unassembled WGS sequence"/>
</dbReference>
<organism evidence="1 2">
    <name type="scientific">Dyadobacter helix</name>
    <dbReference type="NCBI Taxonomy" id="2822344"/>
    <lineage>
        <taxon>Bacteria</taxon>
        <taxon>Pseudomonadati</taxon>
        <taxon>Bacteroidota</taxon>
        <taxon>Cytophagia</taxon>
        <taxon>Cytophagales</taxon>
        <taxon>Spirosomataceae</taxon>
        <taxon>Dyadobacter</taxon>
    </lineage>
</organism>
<evidence type="ECO:0000313" key="1">
    <source>
        <dbReference type="EMBL" id="CAG5004457.1"/>
    </source>
</evidence>
<evidence type="ECO:0000313" key="2">
    <source>
        <dbReference type="Proteomes" id="UP000680038"/>
    </source>
</evidence>
<comment type="caution">
    <text evidence="1">The sequence shown here is derived from an EMBL/GenBank/DDBJ whole genome shotgun (WGS) entry which is preliminary data.</text>
</comment>
<sequence>MNIIYTVCNRSSLPHALALGASVMEHQPGDIFYIGWVDNRPVPHLPEQYRIIPVTDLAIPLWQQMTEQYYDFELLPACRPWFAKKIMELNPHCNRLTFFAPTVLLLNSVESVIGRQAEMTLTPHITSPLRKSAPLEDKRILNIGMFHAGSWSIRKSTQTLDFLNWWAVRTLDRAKYDLCDGMCLDQLWLNFGPVRIHNWEKVSEPSWHYGLHRLPNHPLEAANGQFSVGGNTLLSVDFAGLLFFDPIWSDYAGMARRSIAFQELVSYYRTLLAAAGPEATPKGTPGYGQIPEIKAGRILRNKLAAKLSDITEFIDQYQI</sequence>
<dbReference type="EMBL" id="CAJRAF010000002">
    <property type="protein sequence ID" value="CAG5004457.1"/>
    <property type="molecule type" value="Genomic_DNA"/>
</dbReference>
<keyword evidence="2" id="KW-1185">Reference proteome</keyword>
<dbReference type="AlphaFoldDB" id="A0A916JDC0"/>
<accession>A0A916JDC0</accession>
<protein>
    <submittedName>
        <fullName evidence="1">Uncharacterized protein</fullName>
    </submittedName>
</protein>
<name>A0A916JDC0_9BACT</name>
<proteinExistence type="predicted"/>
<dbReference type="RefSeq" id="WP_215239884.1">
    <property type="nucleotide sequence ID" value="NZ_CAJRAF010000002.1"/>
</dbReference>
<reference evidence="1" key="1">
    <citation type="submission" date="2021-04" db="EMBL/GenBank/DDBJ databases">
        <authorList>
            <person name="Rodrigo-Torres L."/>
            <person name="Arahal R. D."/>
            <person name="Lucena T."/>
        </authorList>
    </citation>
    <scope>NUCLEOTIDE SEQUENCE</scope>
    <source>
        <strain evidence="1">CECT 9275</strain>
    </source>
</reference>
<gene>
    <name evidence="1" type="ORF">DYBT9275_03374</name>
</gene>